<dbReference type="NCBIfam" id="TIGR02232">
    <property type="entry name" value="myxo_disulf_rpt"/>
    <property type="match status" value="2"/>
</dbReference>
<evidence type="ECO:0000256" key="1">
    <source>
        <dbReference type="ARBA" id="ARBA00022729"/>
    </source>
</evidence>
<proteinExistence type="predicted"/>
<keyword evidence="2" id="KW-0677">Repeat</keyword>
<dbReference type="AlphaFoldDB" id="A0A8S1XHZ0"/>
<evidence type="ECO:0000256" key="2">
    <source>
        <dbReference type="ARBA" id="ARBA00022737"/>
    </source>
</evidence>
<keyword evidence="3" id="KW-1015">Disulfide bond</keyword>
<dbReference type="PANTHER" id="PTHR38934">
    <property type="entry name" value="HYPHALLY REGULATED CELL WALL PROTEIN 1"/>
    <property type="match status" value="1"/>
</dbReference>
<feature type="transmembrane region" description="Helical" evidence="4">
    <location>
        <begin position="1057"/>
        <end position="1076"/>
    </location>
</feature>
<organism evidence="6 7">
    <name type="scientific">Paramecium octaurelia</name>
    <dbReference type="NCBI Taxonomy" id="43137"/>
    <lineage>
        <taxon>Eukaryota</taxon>
        <taxon>Sar</taxon>
        <taxon>Alveolata</taxon>
        <taxon>Ciliophora</taxon>
        <taxon>Intramacronucleata</taxon>
        <taxon>Oligohymenophorea</taxon>
        <taxon>Peniculida</taxon>
        <taxon>Parameciidae</taxon>
        <taxon>Paramecium</taxon>
    </lineage>
</organism>
<evidence type="ECO:0000313" key="6">
    <source>
        <dbReference type="EMBL" id="CAD8200464.1"/>
    </source>
</evidence>
<keyword evidence="4" id="KW-0812">Transmembrane</keyword>
<sequence>MIFLLIILIFPVQNYEEMIYYYNAATNGIEGWKTFTKSTIFELNSDIILYGGSSPRISRMFLDLSPHYQVKVKMEFWLKDLITTGGITVYIDEIQVYKNAYSNTSLSSLHGPTPTGSYFDSIVLLHPQKKRTSSIYIEITGQSLYGIRTLQFYLERCPSGCEVCDSFDFLACKQWKLFNLSFNKYYFSNLQGWSTESPWLFQGVYVCAQCDFLKQSGIQYFGVLPPHQGLMLKFFWLFNIGFLNIKINRVNYVLQQPTTFYQVELIIKDHTNQDLLIEIQQGFIRDVELYYQPDVIHFDPEILNCFSVINNVCISCLDGWEFEEIQNQCHPLCGLEECDDGNEDQNDGCYQCKLKCDINCISCEFGKCNNCDTGYILSDNQNNFPQCYQEIVEYPDNCLILEEQQCKECEVGYIQENGQCFPHCGDGIQISGLEECDDGNLVPYDGCFNCSFQCSQNCIICIEGICYQYCEEGFEFIDQSCQSICGDGLITNLEECEDGNIIPYDGCYLCKFSCPLNCLECLNGYCLQCNTNYQLLSNNQCDYIQLQYQQKQCDDQNNDAYDGCHNFMIQHDWICRRLNQETFSQCSYFNYPKLLIQYQKLIWNIQYVTLTFSQPFKIGENRLLLEAFTYSILNLTEPQYIIKVIGSQESSKTINKIDYQLEIEIFQLLEFKPILKINLQQEIIKQWDFMPILKTYYQPLQLPTYLNEKQTYYSEMAQKVNRYSLFSYGGVCTLLIFQGKYEVLIEILNFLQFQNYLRYINVQFPQNLLLYFESYDLLSIETLFDFVKFKPLESFLFYKEFREASGKFQFYQQNADLLTNLQWQIIQSSFYILLILLSIGTKKFIFSNYFRQRALIYLIQQKINSDKEISSKLLLWLYKKCQQLIGVVDLFSKNGFKIILLVNGWDLIFKGMLYLKYLQNFAYRDIFSLLLALVLIFIYIMFILNSNNLYPKYNLIKFQKMKQNRFEVLNLGVSLCFIGFLIFLENSEVLQLGLISLINLMQLKLIYNYRKIIRSFVVQMAIQSSVLIFTLSSFIYVQEAAKYVNEDFKIKCGWFHIFLLSFGVLIEISEIIIEQIQQYFRMCKKKQNQTQQDQFMINF</sequence>
<feature type="transmembrane region" description="Helical" evidence="4">
    <location>
        <begin position="990"/>
        <end position="1009"/>
    </location>
</feature>
<dbReference type="Proteomes" id="UP000683925">
    <property type="component" value="Unassembled WGS sequence"/>
</dbReference>
<dbReference type="InterPro" id="IPR011936">
    <property type="entry name" value="Myxo_disulph_rpt"/>
</dbReference>
<keyword evidence="1 5" id="KW-0732">Signal</keyword>
<evidence type="ECO:0000256" key="5">
    <source>
        <dbReference type="SAM" id="SignalP"/>
    </source>
</evidence>
<evidence type="ECO:0000313" key="7">
    <source>
        <dbReference type="Proteomes" id="UP000683925"/>
    </source>
</evidence>
<evidence type="ECO:0008006" key="8">
    <source>
        <dbReference type="Google" id="ProtNLM"/>
    </source>
</evidence>
<accession>A0A8S1XHZ0</accession>
<feature type="chain" id="PRO_5035851938" description="Insulin-like growth factor binding protein, N-terminal" evidence="5">
    <location>
        <begin position="17"/>
        <end position="1099"/>
    </location>
</feature>
<name>A0A8S1XHZ0_PAROT</name>
<keyword evidence="7" id="KW-1185">Reference proteome</keyword>
<gene>
    <name evidence="6" type="ORF">POCTA_138.1.T1220013</name>
</gene>
<keyword evidence="4" id="KW-1133">Transmembrane helix</keyword>
<comment type="caution">
    <text evidence="6">The sequence shown here is derived from an EMBL/GenBank/DDBJ whole genome shotgun (WGS) entry which is preliminary data.</text>
</comment>
<reference evidence="6" key="1">
    <citation type="submission" date="2021-01" db="EMBL/GenBank/DDBJ databases">
        <authorList>
            <consortium name="Genoscope - CEA"/>
            <person name="William W."/>
        </authorList>
    </citation>
    <scope>NUCLEOTIDE SEQUENCE</scope>
</reference>
<feature type="signal peptide" evidence="5">
    <location>
        <begin position="1"/>
        <end position="16"/>
    </location>
</feature>
<dbReference type="Pfam" id="PF13948">
    <property type="entry name" value="DUF4215"/>
    <property type="match status" value="3"/>
</dbReference>
<protein>
    <recommendedName>
        <fullName evidence="8">Insulin-like growth factor binding protein, N-terminal</fullName>
    </recommendedName>
</protein>
<dbReference type="PANTHER" id="PTHR38934:SF6">
    <property type="entry name" value="CHROMOSOME UNDETERMINED SCAFFOLD_176, WHOLE GENOME SHOTGUN SEQUENCE"/>
    <property type="match status" value="1"/>
</dbReference>
<feature type="transmembrane region" description="Helical" evidence="4">
    <location>
        <begin position="1016"/>
        <end position="1037"/>
    </location>
</feature>
<feature type="transmembrane region" description="Helical" evidence="4">
    <location>
        <begin position="966"/>
        <end position="984"/>
    </location>
</feature>
<keyword evidence="4" id="KW-0472">Membrane</keyword>
<dbReference type="EMBL" id="CAJJDP010000122">
    <property type="protein sequence ID" value="CAD8200464.1"/>
    <property type="molecule type" value="Genomic_DNA"/>
</dbReference>
<dbReference type="OrthoDB" id="311367at2759"/>
<feature type="transmembrane region" description="Helical" evidence="4">
    <location>
        <begin position="927"/>
        <end position="945"/>
    </location>
</feature>
<evidence type="ECO:0000256" key="3">
    <source>
        <dbReference type="ARBA" id="ARBA00023157"/>
    </source>
</evidence>
<evidence type="ECO:0000256" key="4">
    <source>
        <dbReference type="SAM" id="Phobius"/>
    </source>
</evidence>